<reference evidence="2" key="2">
    <citation type="submission" date="2024-07" db="EMBL/GenBank/DDBJ databases">
        <title>Two chromosome-level genome assemblies of Korean endemic species Abeliophyllum distichum and Forsythia ovata (Oleaceae).</title>
        <authorList>
            <person name="Mun J.H."/>
        </authorList>
    </citation>
    <scope>NUCLEOTIDE SEQUENCE</scope>
    <source>
        <strain evidence="2">KNKB202402200001</strain>
        <tissue evidence="2">Leaf</tissue>
    </source>
</reference>
<protein>
    <submittedName>
        <fullName evidence="2">Uncharacterized protein</fullName>
    </submittedName>
</protein>
<feature type="region of interest" description="Disordered" evidence="1">
    <location>
        <begin position="1"/>
        <end position="25"/>
    </location>
</feature>
<dbReference type="Proteomes" id="UP001604277">
    <property type="component" value="Unassembled WGS sequence"/>
</dbReference>
<dbReference type="EMBL" id="JBFOLJ010000098">
    <property type="protein sequence ID" value="KAL2455754.1"/>
    <property type="molecule type" value="Genomic_DNA"/>
</dbReference>
<evidence type="ECO:0000313" key="2">
    <source>
        <dbReference type="EMBL" id="KAL2455754.1"/>
    </source>
</evidence>
<name>A0ABD1NXU0_9LAMI</name>
<sequence>MSSGKKAPAVEMDPSPARKSGKRSSIIARLRPLSARPNACIDSPVIHAHMHRHTRLSSSLHYSFIVGSLQVVSSNGRQPSHLRRWCLRRDHRSEAFRNKKLGRL</sequence>
<dbReference type="AlphaFoldDB" id="A0ABD1NXU0"/>
<dbReference type="EMBL" id="JBFOLJ010000002">
    <property type="protein sequence ID" value="KAL2553627.1"/>
    <property type="molecule type" value="Genomic_DNA"/>
</dbReference>
<proteinExistence type="predicted"/>
<keyword evidence="4" id="KW-1185">Reference proteome</keyword>
<evidence type="ECO:0000313" key="4">
    <source>
        <dbReference type="Proteomes" id="UP001604277"/>
    </source>
</evidence>
<evidence type="ECO:0000256" key="1">
    <source>
        <dbReference type="SAM" id="MobiDB-lite"/>
    </source>
</evidence>
<gene>
    <name evidence="3" type="ORF">Fot_07246</name>
    <name evidence="2" type="ORF">Fot_57308</name>
</gene>
<comment type="caution">
    <text evidence="2">The sequence shown here is derived from an EMBL/GenBank/DDBJ whole genome shotgun (WGS) entry which is preliminary data.</text>
</comment>
<evidence type="ECO:0000313" key="3">
    <source>
        <dbReference type="EMBL" id="KAL2553627.1"/>
    </source>
</evidence>
<organism evidence="2 4">
    <name type="scientific">Forsythia ovata</name>
    <dbReference type="NCBI Taxonomy" id="205694"/>
    <lineage>
        <taxon>Eukaryota</taxon>
        <taxon>Viridiplantae</taxon>
        <taxon>Streptophyta</taxon>
        <taxon>Embryophyta</taxon>
        <taxon>Tracheophyta</taxon>
        <taxon>Spermatophyta</taxon>
        <taxon>Magnoliopsida</taxon>
        <taxon>eudicotyledons</taxon>
        <taxon>Gunneridae</taxon>
        <taxon>Pentapetalae</taxon>
        <taxon>asterids</taxon>
        <taxon>lamiids</taxon>
        <taxon>Lamiales</taxon>
        <taxon>Oleaceae</taxon>
        <taxon>Forsythieae</taxon>
        <taxon>Forsythia</taxon>
    </lineage>
</organism>
<accession>A0ABD1NXU0</accession>
<reference evidence="4" key="1">
    <citation type="submission" date="2024-07" db="EMBL/GenBank/DDBJ databases">
        <title>Two chromosome-level genome assemblies of Korean endemic species Abeliophyllum distichum and Forsythia ovata (Oleaceae).</title>
        <authorList>
            <person name="Jang H."/>
        </authorList>
    </citation>
    <scope>NUCLEOTIDE SEQUENCE [LARGE SCALE GENOMIC DNA]</scope>
</reference>